<dbReference type="PANTHER" id="PTHR22835:SF669">
    <property type="entry name" value="ALPHA-L-FUCOSIDASE"/>
    <property type="match status" value="1"/>
</dbReference>
<reference evidence="4" key="1">
    <citation type="journal article" date="2014" name="Nat. Genet.">
        <title>The genome of the stress-tolerant wild tomato species Solanum pennellii.</title>
        <authorList>
            <person name="Bolger A."/>
            <person name="Scossa F."/>
            <person name="Bolger M.E."/>
            <person name="Lanz C."/>
            <person name="Maumus F."/>
            <person name="Tohge T."/>
            <person name="Quesneville H."/>
            <person name="Alseekh S."/>
            <person name="Sorensen I."/>
            <person name="Lichtenstein G."/>
            <person name="Fich E.A."/>
            <person name="Conte M."/>
            <person name="Keller H."/>
            <person name="Schneeberger K."/>
            <person name="Schwacke R."/>
            <person name="Ofner I."/>
            <person name="Vrebalov J."/>
            <person name="Xu Y."/>
            <person name="Osorio S."/>
            <person name="Aflitos S.A."/>
            <person name="Schijlen E."/>
            <person name="Jimenez-Gomez J.M."/>
            <person name="Ryngajllo M."/>
            <person name="Kimura S."/>
            <person name="Kumar R."/>
            <person name="Koenig D."/>
            <person name="Headland L.R."/>
            <person name="Maloof J.N."/>
            <person name="Sinha N."/>
            <person name="van Ham R.C."/>
            <person name="Lankhorst R.K."/>
            <person name="Mao L."/>
            <person name="Vogel A."/>
            <person name="Arsova B."/>
            <person name="Panstruga R."/>
            <person name="Fei Z."/>
            <person name="Rose J.K."/>
            <person name="Zamir D."/>
            <person name="Carrari F."/>
            <person name="Giovannoni J.J."/>
            <person name="Weigel D."/>
            <person name="Usadel B."/>
            <person name="Fernie A.R."/>
        </authorList>
    </citation>
    <scope>NUCLEOTIDE SEQUENCE [LARGE SCALE GENOMIC DNA]</scope>
    <source>
        <strain evidence="4">cv. LA0716</strain>
    </source>
</reference>
<dbReference type="InterPro" id="IPR036514">
    <property type="entry name" value="SGNH_hydro_sf"/>
</dbReference>
<dbReference type="Pfam" id="PF00657">
    <property type="entry name" value="Lipase_GDSL"/>
    <property type="match status" value="1"/>
</dbReference>
<evidence type="ECO:0000256" key="1">
    <source>
        <dbReference type="ARBA" id="ARBA00008668"/>
    </source>
</evidence>
<keyword evidence="4" id="KW-1185">Reference proteome</keyword>
<keyword evidence="3" id="KW-0732">Signal</keyword>
<dbReference type="PANTHER" id="PTHR22835">
    <property type="entry name" value="ZINC FINGER FYVE DOMAIN CONTAINING PROTEIN"/>
    <property type="match status" value="1"/>
</dbReference>
<name>A0ABM1V0E3_SOLPN</name>
<accession>A0ABM1V0E3</accession>
<feature type="chain" id="PRO_5045270977" evidence="3">
    <location>
        <begin position="19"/>
        <end position="257"/>
    </location>
</feature>
<dbReference type="GeneID" id="107006184"/>
<dbReference type="RefSeq" id="XP_027769211.1">
    <property type="nucleotide sequence ID" value="XM_027913410.1"/>
</dbReference>
<evidence type="ECO:0000313" key="5">
    <source>
        <dbReference type="RefSeq" id="XP_027769211.1"/>
    </source>
</evidence>
<comment type="similarity">
    <text evidence="1">Belongs to the 'GDSL' lipolytic enzyme family.</text>
</comment>
<reference evidence="5" key="2">
    <citation type="submission" date="2025-08" db="UniProtKB">
        <authorList>
            <consortium name="RefSeq"/>
        </authorList>
    </citation>
    <scope>IDENTIFICATION</scope>
</reference>
<evidence type="ECO:0000256" key="3">
    <source>
        <dbReference type="SAM" id="SignalP"/>
    </source>
</evidence>
<dbReference type="Proteomes" id="UP000694930">
    <property type="component" value="Chromosome 12"/>
</dbReference>
<feature type="signal peptide" evidence="3">
    <location>
        <begin position="1"/>
        <end position="18"/>
    </location>
</feature>
<evidence type="ECO:0000313" key="4">
    <source>
        <dbReference type="Proteomes" id="UP000694930"/>
    </source>
</evidence>
<evidence type="ECO:0000256" key="2">
    <source>
        <dbReference type="ARBA" id="ARBA00023180"/>
    </source>
</evidence>
<sequence length="257" mass="28745">MSRGLLAHFLLIFKLSTTLNLKNELPTCTIKVRHSLSHFANKINNLNELWDFVGKEESADKSRLAIPVEFSKALYTIDIGQNDISVASRMLPKMEQVGAIIPDIINQFAAQLRDLYKKGARNLWIHNAGPIGCLPVATIKIKDPTAGYLDEHGCVKDMNDTAILFNKQLFHTLTKLRIELQQAAITYVDLYKAKYELISNAKNQGFEEASKICCGVHENGEDVWCGNKKRLNNGTEVYAGSCNNPSTIISWDGCPLY</sequence>
<gene>
    <name evidence="5" type="primary">LOC107006184</name>
</gene>
<keyword evidence="2" id="KW-0325">Glycoprotein</keyword>
<proteinExistence type="inferred from homology"/>
<protein>
    <submittedName>
        <fullName evidence="5">GDSL esterase/lipase At5g14450-like isoform X1</fullName>
    </submittedName>
</protein>
<organism evidence="4 5">
    <name type="scientific">Solanum pennellii</name>
    <name type="common">Tomato</name>
    <name type="synonym">Lycopersicon pennellii</name>
    <dbReference type="NCBI Taxonomy" id="28526"/>
    <lineage>
        <taxon>Eukaryota</taxon>
        <taxon>Viridiplantae</taxon>
        <taxon>Streptophyta</taxon>
        <taxon>Embryophyta</taxon>
        <taxon>Tracheophyta</taxon>
        <taxon>Spermatophyta</taxon>
        <taxon>Magnoliopsida</taxon>
        <taxon>eudicotyledons</taxon>
        <taxon>Gunneridae</taxon>
        <taxon>Pentapetalae</taxon>
        <taxon>asterids</taxon>
        <taxon>lamiids</taxon>
        <taxon>Solanales</taxon>
        <taxon>Solanaceae</taxon>
        <taxon>Solanoideae</taxon>
        <taxon>Solaneae</taxon>
        <taxon>Solanum</taxon>
        <taxon>Solanum subgen. Lycopersicon</taxon>
    </lineage>
</organism>
<dbReference type="InterPro" id="IPR001087">
    <property type="entry name" value="GDSL"/>
</dbReference>
<dbReference type="Gene3D" id="3.40.50.1110">
    <property type="entry name" value="SGNH hydrolase"/>
    <property type="match status" value="1"/>
</dbReference>